<dbReference type="Pfam" id="PF05368">
    <property type="entry name" value="NmrA"/>
    <property type="match status" value="1"/>
</dbReference>
<evidence type="ECO:0000313" key="5">
    <source>
        <dbReference type="Proteomes" id="UP000005206"/>
    </source>
</evidence>
<dbReference type="AlphaFoldDB" id="C7ZN08"/>
<dbReference type="Proteomes" id="UP000005206">
    <property type="component" value="Chromosome 7"/>
</dbReference>
<evidence type="ECO:0000256" key="1">
    <source>
        <dbReference type="ARBA" id="ARBA00022857"/>
    </source>
</evidence>
<dbReference type="Gene3D" id="3.40.50.720">
    <property type="entry name" value="NAD(P)-binding Rossmann-like Domain"/>
    <property type="match status" value="2"/>
</dbReference>
<dbReference type="OMA" id="RICACSH"/>
<evidence type="ECO:0000256" key="2">
    <source>
        <dbReference type="ARBA" id="ARBA00023002"/>
    </source>
</evidence>
<evidence type="ECO:0000259" key="3">
    <source>
        <dbReference type="SMART" id="SM00859"/>
    </source>
</evidence>
<dbReference type="SUPFAM" id="SSF51735">
    <property type="entry name" value="NAD(P)-binding Rossmann-fold domains"/>
    <property type="match status" value="1"/>
</dbReference>
<evidence type="ECO:0000313" key="4">
    <source>
        <dbReference type="EMBL" id="EEU34610.1"/>
    </source>
</evidence>
<proteinExistence type="predicted"/>
<dbReference type="RefSeq" id="XP_003040323.1">
    <property type="nucleotide sequence ID" value="XM_003040277.1"/>
</dbReference>
<dbReference type="GO" id="GO:0016620">
    <property type="term" value="F:oxidoreductase activity, acting on the aldehyde or oxo group of donors, NAD or NADP as acceptor"/>
    <property type="evidence" value="ECO:0007669"/>
    <property type="project" value="InterPro"/>
</dbReference>
<organism evidence="4 5">
    <name type="scientific">Fusarium vanettenii (strain ATCC MYA-4622 / CBS 123669 / FGSC 9596 / NRRL 45880 / 77-13-4)</name>
    <name type="common">Fusarium solani subsp. pisi</name>
    <dbReference type="NCBI Taxonomy" id="660122"/>
    <lineage>
        <taxon>Eukaryota</taxon>
        <taxon>Fungi</taxon>
        <taxon>Dikarya</taxon>
        <taxon>Ascomycota</taxon>
        <taxon>Pezizomycotina</taxon>
        <taxon>Sordariomycetes</taxon>
        <taxon>Hypocreomycetidae</taxon>
        <taxon>Hypocreales</taxon>
        <taxon>Nectriaceae</taxon>
        <taxon>Fusarium</taxon>
        <taxon>Fusarium solani species complex</taxon>
        <taxon>Fusarium vanettenii</taxon>
    </lineage>
</organism>
<accession>C7ZN08</accession>
<dbReference type="VEuPathDB" id="FungiDB:NECHADRAFT_82333"/>
<dbReference type="InterPro" id="IPR051609">
    <property type="entry name" value="NmrA/Isoflavone_reductase-like"/>
</dbReference>
<dbReference type="PANTHER" id="PTHR47706">
    <property type="entry name" value="NMRA-LIKE FAMILY PROTEIN"/>
    <property type="match status" value="1"/>
</dbReference>
<feature type="domain" description="Semialdehyde dehydrogenase NAD-binding" evidence="3">
    <location>
        <begin position="6"/>
        <end position="127"/>
    </location>
</feature>
<dbReference type="InterPro" id="IPR000534">
    <property type="entry name" value="Semialdehyde_DH_NAD-bd"/>
</dbReference>
<dbReference type="InParanoid" id="C7ZN08"/>
<dbReference type="InterPro" id="IPR008030">
    <property type="entry name" value="NmrA-like"/>
</dbReference>
<sequence>MSGQFNVAIVGATGRIGSSIVSALLNSKDHHFKVTALVQPASADKPTTNYLAQQNVKIVSADLQGELSELVKTLTGIDIVICALPPNYTLDQIPLADAALQAGVKRFVPNMWSTVAPPKNVMKIRDTHEIMIPRVDSGRLDHVALYSKYFFVDKGLVPCATIHIDDVGRYVTRIISDPRTLNRMVFAYREVTSQSEVIQLIQRVIDEDIPLVILEYVFSAWARGDNQPAQANLLGYLNAKDLYPDFQAVSLEETVAEALKNGGVNPGFGSSEFCLNDCHSQFHASYWFGARVTPSSQSLKSTSKWFMAILATLTTSEN</sequence>
<dbReference type="SMART" id="SM00859">
    <property type="entry name" value="Semialdhyde_dh"/>
    <property type="match status" value="1"/>
</dbReference>
<dbReference type="GO" id="GO:1901607">
    <property type="term" value="P:alpha-amino acid biosynthetic process"/>
    <property type="evidence" value="ECO:0007669"/>
    <property type="project" value="UniProtKB-ARBA"/>
</dbReference>
<dbReference type="GO" id="GO:0051287">
    <property type="term" value="F:NAD binding"/>
    <property type="evidence" value="ECO:0007669"/>
    <property type="project" value="InterPro"/>
</dbReference>
<dbReference type="GeneID" id="9678739"/>
<dbReference type="eggNOG" id="ENOG502QPMY">
    <property type="taxonomic scope" value="Eukaryota"/>
</dbReference>
<name>C7ZN08_FUSV7</name>
<dbReference type="PANTHER" id="PTHR47706:SF9">
    <property type="entry name" value="NMRA-LIKE DOMAIN-CONTAINING PROTEIN-RELATED"/>
    <property type="match status" value="1"/>
</dbReference>
<keyword evidence="5" id="KW-1185">Reference proteome</keyword>
<reference evidence="4 5" key="1">
    <citation type="journal article" date="2009" name="PLoS Genet.">
        <title>The genome of Nectria haematococca: contribution of supernumerary chromosomes to gene expansion.</title>
        <authorList>
            <person name="Coleman J.J."/>
            <person name="Rounsley S.D."/>
            <person name="Rodriguez-Carres M."/>
            <person name="Kuo A."/>
            <person name="Wasmann C.C."/>
            <person name="Grimwood J."/>
            <person name="Schmutz J."/>
            <person name="Taga M."/>
            <person name="White G.J."/>
            <person name="Zhou S."/>
            <person name="Schwartz D.C."/>
            <person name="Freitag M."/>
            <person name="Ma L.J."/>
            <person name="Danchin E.G."/>
            <person name="Henrissat B."/>
            <person name="Coutinho P.M."/>
            <person name="Nelson D.R."/>
            <person name="Straney D."/>
            <person name="Napoli C.A."/>
            <person name="Barker B.M."/>
            <person name="Gribskov M."/>
            <person name="Rep M."/>
            <person name="Kroken S."/>
            <person name="Molnar I."/>
            <person name="Rensing C."/>
            <person name="Kennell J.C."/>
            <person name="Zamora J."/>
            <person name="Farman M.L."/>
            <person name="Selker E.U."/>
            <person name="Salamov A."/>
            <person name="Shapiro H."/>
            <person name="Pangilinan J."/>
            <person name="Lindquist E."/>
            <person name="Lamers C."/>
            <person name="Grigoriev I.V."/>
            <person name="Geiser D.M."/>
            <person name="Covert S.F."/>
            <person name="Temporini E."/>
            <person name="Vanetten H.D."/>
        </authorList>
    </citation>
    <scope>NUCLEOTIDE SEQUENCE [LARGE SCALE GENOMIC DNA]</scope>
    <source>
        <strain evidence="5">ATCC MYA-4622 / CBS 123669 / FGSC 9596 / NRRL 45880 / 77-13-4</strain>
    </source>
</reference>
<protein>
    <recommendedName>
        <fullName evidence="3">Semialdehyde dehydrogenase NAD-binding domain-containing protein</fullName>
    </recommendedName>
</protein>
<dbReference type="InterPro" id="IPR036291">
    <property type="entry name" value="NAD(P)-bd_dom_sf"/>
</dbReference>
<dbReference type="EMBL" id="GG698960">
    <property type="protein sequence ID" value="EEU34610.1"/>
    <property type="molecule type" value="Genomic_DNA"/>
</dbReference>
<dbReference type="Gene3D" id="3.90.25.10">
    <property type="entry name" value="UDP-galactose 4-epimerase, domain 1"/>
    <property type="match status" value="1"/>
</dbReference>
<gene>
    <name evidence="4" type="ORF">NECHADRAFT_82333</name>
</gene>
<dbReference type="KEGG" id="nhe:NECHADRAFT_82333"/>
<dbReference type="OrthoDB" id="419598at2759"/>
<keyword evidence="2" id="KW-0560">Oxidoreductase</keyword>
<keyword evidence="1" id="KW-0521">NADP</keyword>
<dbReference type="HOGENOM" id="CLU_044876_6_0_1"/>